<dbReference type="Proteomes" id="UP000517916">
    <property type="component" value="Unassembled WGS sequence"/>
</dbReference>
<proteinExistence type="predicted"/>
<accession>A0ABR6BDR7</accession>
<keyword evidence="2" id="KW-1185">Reference proteome</keyword>
<dbReference type="RefSeq" id="WP_025359726.1">
    <property type="nucleotide sequence ID" value="NZ_BAAABQ010000033.1"/>
</dbReference>
<sequence>MAETIAALVKADRERTYHLLPAPVTGTGSLRTCCGQWVTAVQIEVVDRASAIPCVKCILLSPPEYAAAHSA</sequence>
<evidence type="ECO:0000313" key="2">
    <source>
        <dbReference type="Proteomes" id="UP000517916"/>
    </source>
</evidence>
<evidence type="ECO:0000313" key="1">
    <source>
        <dbReference type="EMBL" id="MBA8925015.1"/>
    </source>
</evidence>
<gene>
    <name evidence="1" type="ORF">BC739_002214</name>
</gene>
<protein>
    <submittedName>
        <fullName evidence="1">Uncharacterized protein</fullName>
    </submittedName>
</protein>
<organism evidence="1 2">
    <name type="scientific">Kutzneria viridogrisea</name>
    <dbReference type="NCBI Taxonomy" id="47990"/>
    <lineage>
        <taxon>Bacteria</taxon>
        <taxon>Bacillati</taxon>
        <taxon>Actinomycetota</taxon>
        <taxon>Actinomycetes</taxon>
        <taxon>Pseudonocardiales</taxon>
        <taxon>Pseudonocardiaceae</taxon>
        <taxon>Kutzneria</taxon>
    </lineage>
</organism>
<reference evidence="1 2" key="1">
    <citation type="submission" date="2020-08" db="EMBL/GenBank/DDBJ databases">
        <title>Genomic Encyclopedia of Archaeal and Bacterial Type Strains, Phase II (KMG-II): from individual species to whole genera.</title>
        <authorList>
            <person name="Goeker M."/>
        </authorList>
    </citation>
    <scope>NUCLEOTIDE SEQUENCE [LARGE SCALE GENOMIC DNA]</scope>
    <source>
        <strain evidence="1 2">DSM 43850</strain>
    </source>
</reference>
<dbReference type="EMBL" id="JACJID010000002">
    <property type="protein sequence ID" value="MBA8925015.1"/>
    <property type="molecule type" value="Genomic_DNA"/>
</dbReference>
<comment type="caution">
    <text evidence="1">The sequence shown here is derived from an EMBL/GenBank/DDBJ whole genome shotgun (WGS) entry which is preliminary data.</text>
</comment>
<name>A0ABR6BDR7_9PSEU</name>